<keyword evidence="2" id="KW-0812">Transmembrane</keyword>
<keyword evidence="4" id="KW-1185">Reference proteome</keyword>
<feature type="transmembrane region" description="Helical" evidence="2">
    <location>
        <begin position="173"/>
        <end position="192"/>
    </location>
</feature>
<accession>A0AAN7T2I2</accession>
<keyword evidence="2" id="KW-0472">Membrane</keyword>
<evidence type="ECO:0000313" key="3">
    <source>
        <dbReference type="EMBL" id="KAK5086678.1"/>
    </source>
</evidence>
<gene>
    <name evidence="3" type="ORF">LTR05_003846</name>
</gene>
<proteinExistence type="predicted"/>
<evidence type="ECO:0000313" key="4">
    <source>
        <dbReference type="Proteomes" id="UP001309876"/>
    </source>
</evidence>
<dbReference type="EMBL" id="JAVRRJ010000003">
    <property type="protein sequence ID" value="KAK5086678.1"/>
    <property type="molecule type" value="Genomic_DNA"/>
</dbReference>
<name>A0AAN7T2I2_9EURO</name>
<feature type="region of interest" description="Disordered" evidence="1">
    <location>
        <begin position="23"/>
        <end position="74"/>
    </location>
</feature>
<feature type="compositionally biased region" description="Low complexity" evidence="1">
    <location>
        <begin position="61"/>
        <end position="73"/>
    </location>
</feature>
<sequence>MNQRHLSCASAAPLHARPEAHDRQNYYYPPIPGVQRPSAAHLNSDRRFSGGYRTEDARVQSSVSTASGSSDLSYQKTQNHIHSPSSQWRSHTLEETLVNGNSGPFVPTRSMQWHAHSGPRRNTFYKQSEMTRTSSPALAYVRERRQLEEEDDEEVEDDHAMWVLFWLSILDPFHSIASCLFTCFVTLGLLLATPVRLLHQQRSFGDQIIRTVAPLFKHHLEMMYAPSVDDAHEWDFRPGMLILVHTISPIISIGVAVASWVTGAFWVFTYIMGNPDGTERGDDGADAVLAVRNWWESCLLKALRPRTRESMRSVV</sequence>
<feature type="compositionally biased region" description="Basic and acidic residues" evidence="1">
    <location>
        <begin position="43"/>
        <end position="58"/>
    </location>
</feature>
<dbReference type="AlphaFoldDB" id="A0AAN7T2I2"/>
<evidence type="ECO:0000256" key="2">
    <source>
        <dbReference type="SAM" id="Phobius"/>
    </source>
</evidence>
<organism evidence="3 4">
    <name type="scientific">Lithohypha guttulata</name>
    <dbReference type="NCBI Taxonomy" id="1690604"/>
    <lineage>
        <taxon>Eukaryota</taxon>
        <taxon>Fungi</taxon>
        <taxon>Dikarya</taxon>
        <taxon>Ascomycota</taxon>
        <taxon>Pezizomycotina</taxon>
        <taxon>Eurotiomycetes</taxon>
        <taxon>Chaetothyriomycetidae</taxon>
        <taxon>Chaetothyriales</taxon>
        <taxon>Trichomeriaceae</taxon>
        <taxon>Lithohypha</taxon>
    </lineage>
</organism>
<comment type="caution">
    <text evidence="3">The sequence shown here is derived from an EMBL/GenBank/DDBJ whole genome shotgun (WGS) entry which is preliminary data.</text>
</comment>
<reference evidence="3 4" key="1">
    <citation type="submission" date="2023-08" db="EMBL/GenBank/DDBJ databases">
        <title>Black Yeasts Isolated from many extreme environments.</title>
        <authorList>
            <person name="Coleine C."/>
            <person name="Stajich J.E."/>
            <person name="Selbmann L."/>
        </authorList>
    </citation>
    <scope>NUCLEOTIDE SEQUENCE [LARGE SCALE GENOMIC DNA]</scope>
    <source>
        <strain evidence="3 4">CCFEE 5910</strain>
    </source>
</reference>
<keyword evidence="2" id="KW-1133">Transmembrane helix</keyword>
<protein>
    <submittedName>
        <fullName evidence="3">Uncharacterized protein</fullName>
    </submittedName>
</protein>
<dbReference type="Proteomes" id="UP001309876">
    <property type="component" value="Unassembled WGS sequence"/>
</dbReference>
<evidence type="ECO:0000256" key="1">
    <source>
        <dbReference type="SAM" id="MobiDB-lite"/>
    </source>
</evidence>
<feature type="transmembrane region" description="Helical" evidence="2">
    <location>
        <begin position="242"/>
        <end position="268"/>
    </location>
</feature>